<organism evidence="1 2">
    <name type="scientific">Coniosporium uncinatum</name>
    <dbReference type="NCBI Taxonomy" id="93489"/>
    <lineage>
        <taxon>Eukaryota</taxon>
        <taxon>Fungi</taxon>
        <taxon>Dikarya</taxon>
        <taxon>Ascomycota</taxon>
        <taxon>Pezizomycotina</taxon>
        <taxon>Dothideomycetes</taxon>
        <taxon>Dothideomycetes incertae sedis</taxon>
        <taxon>Coniosporium</taxon>
    </lineage>
</organism>
<feature type="non-terminal residue" evidence="1">
    <location>
        <position position="1"/>
    </location>
</feature>
<reference evidence="1" key="1">
    <citation type="submission" date="2024-09" db="EMBL/GenBank/DDBJ databases">
        <title>Black Yeasts Isolated from many extreme environments.</title>
        <authorList>
            <person name="Coleine C."/>
            <person name="Stajich J.E."/>
            <person name="Selbmann L."/>
        </authorList>
    </citation>
    <scope>NUCLEOTIDE SEQUENCE</scope>
    <source>
        <strain evidence="1">CCFEE 5737</strain>
    </source>
</reference>
<sequence length="108" mass="11998">NEAEKEASGKVLHFHVNGMFVDPSRRGAGIGIALLARALTWGDAFAKRSDSDHVLYTMVVDQVNVPAVRIYERAGFQTYASETAITKRKENGGKSEVFLMERRNRVSV</sequence>
<gene>
    <name evidence="1" type="ORF">LTS18_010856</name>
</gene>
<dbReference type="Proteomes" id="UP001186974">
    <property type="component" value="Unassembled WGS sequence"/>
</dbReference>
<comment type="caution">
    <text evidence="1">The sequence shown here is derived from an EMBL/GenBank/DDBJ whole genome shotgun (WGS) entry which is preliminary data.</text>
</comment>
<keyword evidence="2" id="KW-1185">Reference proteome</keyword>
<protein>
    <submittedName>
        <fullName evidence="1">Uncharacterized protein</fullName>
    </submittedName>
</protein>
<proteinExistence type="predicted"/>
<evidence type="ECO:0000313" key="2">
    <source>
        <dbReference type="Proteomes" id="UP001186974"/>
    </source>
</evidence>
<evidence type="ECO:0000313" key="1">
    <source>
        <dbReference type="EMBL" id="KAK3077232.1"/>
    </source>
</evidence>
<name>A0ACC3DKJ9_9PEZI</name>
<dbReference type="EMBL" id="JAWDJW010003071">
    <property type="protein sequence ID" value="KAK3077232.1"/>
    <property type="molecule type" value="Genomic_DNA"/>
</dbReference>
<accession>A0ACC3DKJ9</accession>